<protein>
    <submittedName>
        <fullName evidence="2">Uncharacterized protein</fullName>
    </submittedName>
</protein>
<dbReference type="AlphaFoldDB" id="A0A5B7F7H4"/>
<accession>A0A5B7F7H4</accession>
<organism evidence="2 3">
    <name type="scientific">Portunus trituberculatus</name>
    <name type="common">Swimming crab</name>
    <name type="synonym">Neptunus trituberculatus</name>
    <dbReference type="NCBI Taxonomy" id="210409"/>
    <lineage>
        <taxon>Eukaryota</taxon>
        <taxon>Metazoa</taxon>
        <taxon>Ecdysozoa</taxon>
        <taxon>Arthropoda</taxon>
        <taxon>Crustacea</taxon>
        <taxon>Multicrustacea</taxon>
        <taxon>Malacostraca</taxon>
        <taxon>Eumalacostraca</taxon>
        <taxon>Eucarida</taxon>
        <taxon>Decapoda</taxon>
        <taxon>Pleocyemata</taxon>
        <taxon>Brachyura</taxon>
        <taxon>Eubrachyura</taxon>
        <taxon>Portunoidea</taxon>
        <taxon>Portunidae</taxon>
        <taxon>Portuninae</taxon>
        <taxon>Portunus</taxon>
    </lineage>
</organism>
<evidence type="ECO:0000313" key="2">
    <source>
        <dbReference type="EMBL" id="MPC42382.1"/>
    </source>
</evidence>
<sequence length="130" mass="15228">MVFGVKEDKTPMRQEREKEEKDVAGKLVAVASNEADEYQGEIEEVSRIGRYEEGKSRPMRIKFKSQAPAEEVLNGSWRLGKQEDYKDIWIRRDMNAEERNKTSDLWKQAKEKMNNDQRRRGRSFTGESGI</sequence>
<feature type="compositionally biased region" description="Basic and acidic residues" evidence="1">
    <location>
        <begin position="99"/>
        <end position="118"/>
    </location>
</feature>
<gene>
    <name evidence="2" type="ORF">E2C01_036003</name>
</gene>
<keyword evidence="3" id="KW-1185">Reference proteome</keyword>
<feature type="region of interest" description="Disordered" evidence="1">
    <location>
        <begin position="1"/>
        <end position="21"/>
    </location>
</feature>
<evidence type="ECO:0000256" key="1">
    <source>
        <dbReference type="SAM" id="MobiDB-lite"/>
    </source>
</evidence>
<dbReference type="EMBL" id="VSRR010005415">
    <property type="protein sequence ID" value="MPC42382.1"/>
    <property type="molecule type" value="Genomic_DNA"/>
</dbReference>
<proteinExistence type="predicted"/>
<name>A0A5B7F7H4_PORTR</name>
<reference evidence="2 3" key="1">
    <citation type="submission" date="2019-05" db="EMBL/GenBank/DDBJ databases">
        <title>Another draft genome of Portunus trituberculatus and its Hox gene families provides insights of decapod evolution.</title>
        <authorList>
            <person name="Jeong J.-H."/>
            <person name="Song I."/>
            <person name="Kim S."/>
            <person name="Choi T."/>
            <person name="Kim D."/>
            <person name="Ryu S."/>
            <person name="Kim W."/>
        </authorList>
    </citation>
    <scope>NUCLEOTIDE SEQUENCE [LARGE SCALE GENOMIC DNA]</scope>
    <source>
        <tissue evidence="2">Muscle</tissue>
    </source>
</reference>
<feature type="region of interest" description="Disordered" evidence="1">
    <location>
        <begin position="99"/>
        <end position="130"/>
    </location>
</feature>
<evidence type="ECO:0000313" key="3">
    <source>
        <dbReference type="Proteomes" id="UP000324222"/>
    </source>
</evidence>
<comment type="caution">
    <text evidence="2">The sequence shown here is derived from an EMBL/GenBank/DDBJ whole genome shotgun (WGS) entry which is preliminary data.</text>
</comment>
<dbReference type="Proteomes" id="UP000324222">
    <property type="component" value="Unassembled WGS sequence"/>
</dbReference>